<dbReference type="AlphaFoldDB" id="A0A072N1J3"/>
<evidence type="ECO:0000313" key="2">
    <source>
        <dbReference type="EMBL" id="KEF31386.1"/>
    </source>
</evidence>
<organism evidence="2 3">
    <name type="scientific">Marinobacter nitratireducens</name>
    <dbReference type="NCBI Taxonomy" id="1137280"/>
    <lineage>
        <taxon>Bacteria</taxon>
        <taxon>Pseudomonadati</taxon>
        <taxon>Pseudomonadota</taxon>
        <taxon>Gammaproteobacteria</taxon>
        <taxon>Pseudomonadales</taxon>
        <taxon>Marinobacteraceae</taxon>
        <taxon>Marinobacter</taxon>
    </lineage>
</organism>
<evidence type="ECO:0008006" key="4">
    <source>
        <dbReference type="Google" id="ProtNLM"/>
    </source>
</evidence>
<dbReference type="OrthoDB" id="7062615at2"/>
<dbReference type="InterPro" id="IPR019253">
    <property type="entry name" value="DUF2244_TM"/>
</dbReference>
<dbReference type="PATRIC" id="fig|1137280.3.peg.1550"/>
<dbReference type="RefSeq" id="WP_036130271.1">
    <property type="nucleotide sequence ID" value="NZ_ANIE01000005.1"/>
</dbReference>
<keyword evidence="1" id="KW-0812">Transmembrane</keyword>
<dbReference type="EMBL" id="ANIE01000005">
    <property type="protein sequence ID" value="KEF31386.1"/>
    <property type="molecule type" value="Genomic_DNA"/>
</dbReference>
<keyword evidence="1" id="KW-0472">Membrane</keyword>
<evidence type="ECO:0000313" key="3">
    <source>
        <dbReference type="Proteomes" id="UP000035057"/>
    </source>
</evidence>
<dbReference type="Pfam" id="PF10003">
    <property type="entry name" value="DUF2244"/>
    <property type="match status" value="1"/>
</dbReference>
<reference evidence="2 3" key="1">
    <citation type="submission" date="2012-12" db="EMBL/GenBank/DDBJ databases">
        <title>Genome assembly of Marinobacter sp. AK21.</title>
        <authorList>
            <person name="Khatri I."/>
            <person name="Kumar R."/>
            <person name="Vaidya B."/>
            <person name="Subramanian S."/>
            <person name="Pinnaka A."/>
        </authorList>
    </citation>
    <scope>NUCLEOTIDE SEQUENCE [LARGE SCALE GENOMIC DNA]</scope>
    <source>
        <strain evidence="2 3">AK21</strain>
    </source>
</reference>
<feature type="transmembrane region" description="Helical" evidence="1">
    <location>
        <begin position="27"/>
        <end position="46"/>
    </location>
</feature>
<sequence length="170" mass="19160">MVQALHHPGGTRLLLTPNRSLSWRGNLRFLAALTLLSAIIATGWALVGAWVILPFAGIELIAVAAGIYTTSRDCQRKEVLTMEGNTIRLEKGRQRRNAQWTLPRHQTHLELDEAPHPFAPARLYLHHRNEHISVGGFLNVEDTEALLNTLKGLGFTIDRHRPGPEIRLWF</sequence>
<protein>
    <recommendedName>
        <fullName evidence="4">DUF2244 domain-containing protein</fullName>
    </recommendedName>
</protein>
<keyword evidence="1" id="KW-1133">Transmembrane helix</keyword>
<proteinExistence type="predicted"/>
<name>A0A072N1J3_9GAMM</name>
<dbReference type="STRING" id="1137280.D777_01735"/>
<evidence type="ECO:0000256" key="1">
    <source>
        <dbReference type="SAM" id="Phobius"/>
    </source>
</evidence>
<dbReference type="Proteomes" id="UP000035057">
    <property type="component" value="Unassembled WGS sequence"/>
</dbReference>
<comment type="caution">
    <text evidence="2">The sequence shown here is derived from an EMBL/GenBank/DDBJ whole genome shotgun (WGS) entry which is preliminary data.</text>
</comment>
<gene>
    <name evidence="2" type="ORF">D777_01735</name>
</gene>
<keyword evidence="3" id="KW-1185">Reference proteome</keyword>
<feature type="transmembrane region" description="Helical" evidence="1">
    <location>
        <begin position="52"/>
        <end position="70"/>
    </location>
</feature>
<accession>A0A072N1J3</accession>